<dbReference type="Pfam" id="PF00903">
    <property type="entry name" value="Glyoxalase"/>
    <property type="match status" value="1"/>
</dbReference>
<dbReference type="PANTHER" id="PTHR33993">
    <property type="entry name" value="GLYOXALASE-RELATED"/>
    <property type="match status" value="1"/>
</dbReference>
<feature type="domain" description="VOC" evidence="1">
    <location>
        <begin position="2"/>
        <end position="118"/>
    </location>
</feature>
<dbReference type="RefSeq" id="WP_249656882.1">
    <property type="nucleotide sequence ID" value="NZ_JAMFMA010000002.1"/>
</dbReference>
<sequence length="119" mass="13727">MKIKEIIAAIPINDVDRAKTFYTEILNFELETLSEKMNMYWTKGAGAKFLLYKRNDPNLAEHTALSFSVQDIESTVHELEEKGVVFYQFEGQKIFDMDGSLSAWFKDPEGNNLEISKRP</sequence>
<organism evidence="2 3">
    <name type="scientific">Flagellimonas spongiicola</name>
    <dbReference type="NCBI Taxonomy" id="2942208"/>
    <lineage>
        <taxon>Bacteria</taxon>
        <taxon>Pseudomonadati</taxon>
        <taxon>Bacteroidota</taxon>
        <taxon>Flavobacteriia</taxon>
        <taxon>Flavobacteriales</taxon>
        <taxon>Flavobacteriaceae</taxon>
        <taxon>Flagellimonas</taxon>
    </lineage>
</organism>
<dbReference type="InterPro" id="IPR052164">
    <property type="entry name" value="Anthracycline_SecMetBiosynth"/>
</dbReference>
<dbReference type="InterPro" id="IPR004360">
    <property type="entry name" value="Glyas_Fos-R_dOase_dom"/>
</dbReference>
<dbReference type="PROSITE" id="PS51819">
    <property type="entry name" value="VOC"/>
    <property type="match status" value="1"/>
</dbReference>
<dbReference type="InterPro" id="IPR029068">
    <property type="entry name" value="Glyas_Bleomycin-R_OHBP_Dase"/>
</dbReference>
<dbReference type="InterPro" id="IPR037523">
    <property type="entry name" value="VOC_core"/>
</dbReference>
<keyword evidence="3" id="KW-1185">Reference proteome</keyword>
<evidence type="ECO:0000313" key="2">
    <source>
        <dbReference type="EMBL" id="MCL6273690.1"/>
    </source>
</evidence>
<proteinExistence type="predicted"/>
<dbReference type="Proteomes" id="UP001203607">
    <property type="component" value="Unassembled WGS sequence"/>
</dbReference>
<protein>
    <submittedName>
        <fullName evidence="2">VOC family protein</fullName>
    </submittedName>
</protein>
<comment type="caution">
    <text evidence="2">The sequence shown here is derived from an EMBL/GenBank/DDBJ whole genome shotgun (WGS) entry which is preliminary data.</text>
</comment>
<evidence type="ECO:0000313" key="3">
    <source>
        <dbReference type="Proteomes" id="UP001203607"/>
    </source>
</evidence>
<gene>
    <name evidence="2" type="ORF">M3P19_06700</name>
</gene>
<dbReference type="SUPFAM" id="SSF54593">
    <property type="entry name" value="Glyoxalase/Bleomycin resistance protein/Dihydroxybiphenyl dioxygenase"/>
    <property type="match status" value="1"/>
</dbReference>
<dbReference type="Gene3D" id="3.10.180.10">
    <property type="entry name" value="2,3-Dihydroxybiphenyl 1,2-Dioxygenase, domain 1"/>
    <property type="match status" value="1"/>
</dbReference>
<reference evidence="2 3" key="1">
    <citation type="submission" date="2022-05" db="EMBL/GenBank/DDBJ databases">
        <authorList>
            <person name="Park J.-S."/>
        </authorList>
    </citation>
    <scope>NUCLEOTIDE SEQUENCE [LARGE SCALE GENOMIC DNA]</scope>
    <source>
        <strain evidence="2 3">2012CJ35-5</strain>
    </source>
</reference>
<accession>A0ABT0PQN0</accession>
<dbReference type="PANTHER" id="PTHR33993:SF2">
    <property type="entry name" value="VOC DOMAIN-CONTAINING PROTEIN"/>
    <property type="match status" value="1"/>
</dbReference>
<dbReference type="EMBL" id="JAMFMA010000002">
    <property type="protein sequence ID" value="MCL6273690.1"/>
    <property type="molecule type" value="Genomic_DNA"/>
</dbReference>
<name>A0ABT0PQN0_9FLAO</name>
<evidence type="ECO:0000259" key="1">
    <source>
        <dbReference type="PROSITE" id="PS51819"/>
    </source>
</evidence>